<gene>
    <name evidence="1" type="ORF">ACIPUP_05250</name>
</gene>
<keyword evidence="2" id="KW-1185">Reference proteome</keyword>
<accession>A0ABW8G792</accession>
<name>A0ABW8G792_9GAMM</name>
<evidence type="ECO:0000313" key="2">
    <source>
        <dbReference type="Proteomes" id="UP001617689"/>
    </source>
</evidence>
<dbReference type="EMBL" id="JBIXLL010000002">
    <property type="protein sequence ID" value="MFJ5428550.1"/>
    <property type="molecule type" value="Genomic_DNA"/>
</dbReference>
<proteinExistence type="predicted"/>
<dbReference type="Proteomes" id="UP001617689">
    <property type="component" value="Unassembled WGS sequence"/>
</dbReference>
<organism evidence="1 2">
    <name type="scientific">Pectobacterium actinidiae</name>
    <dbReference type="NCBI Taxonomy" id="1507808"/>
    <lineage>
        <taxon>Bacteria</taxon>
        <taxon>Pseudomonadati</taxon>
        <taxon>Pseudomonadota</taxon>
        <taxon>Gammaproteobacteria</taxon>
        <taxon>Enterobacterales</taxon>
        <taxon>Pectobacteriaceae</taxon>
        <taxon>Pectobacterium</taxon>
    </lineage>
</organism>
<comment type="caution">
    <text evidence="1">The sequence shown here is derived from an EMBL/GenBank/DDBJ whole genome shotgun (WGS) entry which is preliminary data.</text>
</comment>
<dbReference type="RefSeq" id="WP_400394636.1">
    <property type="nucleotide sequence ID" value="NZ_JBIXLL010000002.1"/>
</dbReference>
<reference evidence="1 2" key="1">
    <citation type="submission" date="2024-10" db="EMBL/GenBank/DDBJ databases">
        <authorList>
            <person name="Lu C.-H."/>
        </authorList>
    </citation>
    <scope>NUCLEOTIDE SEQUENCE [LARGE SCALE GENOMIC DNA]</scope>
    <source>
        <strain evidence="1 2">22ZTDG03-2</strain>
    </source>
</reference>
<evidence type="ECO:0000313" key="1">
    <source>
        <dbReference type="EMBL" id="MFJ5428550.1"/>
    </source>
</evidence>
<protein>
    <submittedName>
        <fullName evidence="1">Uncharacterized protein</fullName>
    </submittedName>
</protein>
<sequence length="71" mass="8465">MATVNSCEYLENGEKRLYHLNDGTLVKERTALPGKSRFEFYDARGNRIYKPATQREMKQAIERHKKFWRVS</sequence>